<dbReference type="InterPro" id="IPR007197">
    <property type="entry name" value="rSAM"/>
</dbReference>
<evidence type="ECO:0000313" key="7">
    <source>
        <dbReference type="EMBL" id="PTX12275.1"/>
    </source>
</evidence>
<gene>
    <name evidence="7" type="ORF">C8N40_11473</name>
</gene>
<dbReference type="Gene3D" id="1.10.150.320">
    <property type="entry name" value="Photosystem II 12 kDa extrinsic protein"/>
    <property type="match status" value="1"/>
</dbReference>
<reference evidence="7 8" key="1">
    <citation type="submission" date="2018-04" db="EMBL/GenBank/DDBJ databases">
        <title>Genomic Encyclopedia of Archaeal and Bacterial Type Strains, Phase II (KMG-II): from individual species to whole genera.</title>
        <authorList>
            <person name="Goeker M."/>
        </authorList>
    </citation>
    <scope>NUCLEOTIDE SEQUENCE [LARGE SCALE GENOMIC DNA]</scope>
    <source>
        <strain evidence="7 8">DSM 100162</strain>
    </source>
</reference>
<evidence type="ECO:0000256" key="2">
    <source>
        <dbReference type="ARBA" id="ARBA00022691"/>
    </source>
</evidence>
<dbReference type="Proteomes" id="UP000244225">
    <property type="component" value="Unassembled WGS sequence"/>
</dbReference>
<dbReference type="AlphaFoldDB" id="A0A2T5Y7H0"/>
<evidence type="ECO:0000313" key="8">
    <source>
        <dbReference type="Proteomes" id="UP000244225"/>
    </source>
</evidence>
<dbReference type="GO" id="GO:0003824">
    <property type="term" value="F:catalytic activity"/>
    <property type="evidence" value="ECO:0007669"/>
    <property type="project" value="InterPro"/>
</dbReference>
<dbReference type="SFLD" id="SFLDG01102">
    <property type="entry name" value="Uncharacterised_Radical_SAM_Su"/>
    <property type="match status" value="1"/>
</dbReference>
<dbReference type="GO" id="GO:0051536">
    <property type="term" value="F:iron-sulfur cluster binding"/>
    <property type="evidence" value="ECO:0007669"/>
    <property type="project" value="UniProtKB-KW"/>
</dbReference>
<dbReference type="GO" id="GO:0046872">
    <property type="term" value="F:metal ion binding"/>
    <property type="evidence" value="ECO:0007669"/>
    <property type="project" value="UniProtKB-KW"/>
</dbReference>
<dbReference type="EMBL" id="QBKI01000014">
    <property type="protein sequence ID" value="PTX12275.1"/>
    <property type="molecule type" value="Genomic_DNA"/>
</dbReference>
<dbReference type="RefSeq" id="WP_108213769.1">
    <property type="nucleotide sequence ID" value="NZ_QBKI01000014.1"/>
</dbReference>
<accession>A0A2T5Y7H0</accession>
<evidence type="ECO:0000256" key="5">
    <source>
        <dbReference type="ARBA" id="ARBA00023014"/>
    </source>
</evidence>
<dbReference type="GO" id="GO:0006281">
    <property type="term" value="P:DNA repair"/>
    <property type="evidence" value="ECO:0007669"/>
    <property type="project" value="InterPro"/>
</dbReference>
<proteinExistence type="predicted"/>
<comment type="caution">
    <text evidence="7">The sequence shown here is derived from an EMBL/GenBank/DDBJ whole genome shotgun (WGS) entry which is preliminary data.</text>
</comment>
<dbReference type="SUPFAM" id="SSF102114">
    <property type="entry name" value="Radical SAM enzymes"/>
    <property type="match status" value="1"/>
</dbReference>
<comment type="cofactor">
    <cofactor evidence="1">
        <name>[4Fe-4S] cluster</name>
        <dbReference type="ChEBI" id="CHEBI:49883"/>
    </cofactor>
</comment>
<dbReference type="CDD" id="cd01335">
    <property type="entry name" value="Radical_SAM"/>
    <property type="match status" value="1"/>
</dbReference>
<dbReference type="NCBIfam" id="TIGR03916">
    <property type="entry name" value="rSAM_link_UDG"/>
    <property type="match status" value="1"/>
</dbReference>
<keyword evidence="5" id="KW-0411">Iron-sulfur</keyword>
<evidence type="ECO:0000256" key="1">
    <source>
        <dbReference type="ARBA" id="ARBA00001966"/>
    </source>
</evidence>
<dbReference type="SUPFAM" id="SSF47781">
    <property type="entry name" value="RuvA domain 2-like"/>
    <property type="match status" value="1"/>
</dbReference>
<dbReference type="SFLD" id="SFLDS00029">
    <property type="entry name" value="Radical_SAM"/>
    <property type="match status" value="1"/>
</dbReference>
<evidence type="ECO:0000256" key="3">
    <source>
        <dbReference type="ARBA" id="ARBA00022723"/>
    </source>
</evidence>
<sequence>MESRLIEKLSILADAAKYDVSCSSSGGKRRNENKGLGNAEGMGICHSYTEDGRCVSLLKILLTNHCIYDCAYCVTRKSNDVKRAAFTVQEVVDLTINFYRRNYIEGLFLSSGIFKNADYTMERLVRVAKKLRQEHKFNGYIHLKTIPGASEELIKEAGLYADRLSVNIELPSEMSLQQLAPEKSYKEVLEPMGSIRQQLAQASEEKKLFKSAPSFAPAGQSTQLIVGASAENDHQILQLSSQLYKDYSLKRVYYSGYVPISSDSRLPIMADPPIIRENRIYQADWLMRFYGFEAKEIVDEQHPHLDLDIDPKLGWALRHRHVFPVEVNTADYELLLRVPGIGIKSAQKIVSARRFAQLNFEHLRQMGVVLKRAKYFITCQTKSLQRQDVESELIRRKILFGEGSVRSALLKQQLDLFKQVG</sequence>
<dbReference type="PANTHER" id="PTHR21180">
    <property type="entry name" value="ENDONUCLEASE/EXONUCLEASE/PHOSPHATASE FAMILY DOMAIN-CONTAINING PROTEIN 1"/>
    <property type="match status" value="1"/>
</dbReference>
<protein>
    <submittedName>
        <fullName evidence="7">Putative DNA modification/repair radical SAM protein</fullName>
    </submittedName>
</protein>
<evidence type="ECO:0000259" key="6">
    <source>
        <dbReference type="SMART" id="SM00278"/>
    </source>
</evidence>
<dbReference type="InterPro" id="IPR010994">
    <property type="entry name" value="RuvA_2-like"/>
</dbReference>
<dbReference type="PANTHER" id="PTHR21180:SF9">
    <property type="entry name" value="TYPE II SECRETION SYSTEM PROTEIN K"/>
    <property type="match status" value="1"/>
</dbReference>
<dbReference type="Pfam" id="PF04055">
    <property type="entry name" value="Radical_SAM"/>
    <property type="match status" value="1"/>
</dbReference>
<dbReference type="InterPro" id="IPR023874">
    <property type="entry name" value="DNA_rSAM_put"/>
</dbReference>
<feature type="domain" description="Helix-hairpin-helix DNA-binding motif class 1" evidence="6">
    <location>
        <begin position="333"/>
        <end position="352"/>
    </location>
</feature>
<dbReference type="OrthoDB" id="9801154at2"/>
<name>A0A2T5Y7H0_9BACT</name>
<dbReference type="InterPro" id="IPR058240">
    <property type="entry name" value="rSAM_sf"/>
</dbReference>
<dbReference type="InterPro" id="IPR051675">
    <property type="entry name" value="Endo/Exo/Phosphatase_dom_1"/>
</dbReference>
<evidence type="ECO:0000256" key="4">
    <source>
        <dbReference type="ARBA" id="ARBA00023004"/>
    </source>
</evidence>
<dbReference type="Gene3D" id="3.20.20.70">
    <property type="entry name" value="Aldolase class I"/>
    <property type="match status" value="1"/>
</dbReference>
<keyword evidence="4" id="KW-0408">Iron</keyword>
<dbReference type="GO" id="GO:0003677">
    <property type="term" value="F:DNA binding"/>
    <property type="evidence" value="ECO:0007669"/>
    <property type="project" value="InterPro"/>
</dbReference>
<keyword evidence="3" id="KW-0479">Metal-binding</keyword>
<dbReference type="InterPro" id="IPR003583">
    <property type="entry name" value="Hlx-hairpin-Hlx_DNA-bd_motif"/>
</dbReference>
<dbReference type="SMART" id="SM00278">
    <property type="entry name" value="HhH1"/>
    <property type="match status" value="1"/>
</dbReference>
<keyword evidence="2" id="KW-0949">S-adenosyl-L-methionine</keyword>
<dbReference type="InterPro" id="IPR013785">
    <property type="entry name" value="Aldolase_TIM"/>
</dbReference>
<organism evidence="7 8">
    <name type="scientific">Pontibacter mucosus</name>
    <dbReference type="NCBI Taxonomy" id="1649266"/>
    <lineage>
        <taxon>Bacteria</taxon>
        <taxon>Pseudomonadati</taxon>
        <taxon>Bacteroidota</taxon>
        <taxon>Cytophagia</taxon>
        <taxon>Cytophagales</taxon>
        <taxon>Hymenobacteraceae</taxon>
        <taxon>Pontibacter</taxon>
    </lineage>
</organism>
<keyword evidence="8" id="KW-1185">Reference proteome</keyword>
<dbReference type="Pfam" id="PF12836">
    <property type="entry name" value="HHH_3"/>
    <property type="match status" value="1"/>
</dbReference>